<keyword evidence="5" id="KW-0804">Transcription</keyword>
<evidence type="ECO:0000256" key="3">
    <source>
        <dbReference type="ARBA" id="ARBA00023015"/>
    </source>
</evidence>
<evidence type="ECO:0000256" key="2">
    <source>
        <dbReference type="ARBA" id="ARBA00022723"/>
    </source>
</evidence>
<dbReference type="PANTHER" id="PTHR47540:SF6">
    <property type="entry name" value="ZN(II)2CYS6 TRANSCRIPTION FACTOR (EUROFUNG)"/>
    <property type="match status" value="1"/>
</dbReference>
<dbReference type="PROSITE" id="PS00463">
    <property type="entry name" value="ZN2_CY6_FUNGAL_1"/>
    <property type="match status" value="1"/>
</dbReference>
<dbReference type="SMART" id="SM00066">
    <property type="entry name" value="GAL4"/>
    <property type="match status" value="1"/>
</dbReference>
<accession>A0A136IZB3</accession>
<dbReference type="GO" id="GO:0008270">
    <property type="term" value="F:zinc ion binding"/>
    <property type="evidence" value="ECO:0007669"/>
    <property type="project" value="InterPro"/>
</dbReference>
<keyword evidence="6" id="KW-0539">Nucleus</keyword>
<evidence type="ECO:0000259" key="8">
    <source>
        <dbReference type="PROSITE" id="PS50048"/>
    </source>
</evidence>
<evidence type="ECO:0000256" key="4">
    <source>
        <dbReference type="ARBA" id="ARBA00023125"/>
    </source>
</evidence>
<protein>
    <submittedName>
        <fullName evidence="9">Fungal-specific transcription factor domain-domain-containing protein</fullName>
    </submittedName>
</protein>
<dbReference type="SUPFAM" id="SSF57701">
    <property type="entry name" value="Zn2/Cys6 DNA-binding domain"/>
    <property type="match status" value="1"/>
</dbReference>
<dbReference type="PROSITE" id="PS50048">
    <property type="entry name" value="ZN2_CY6_FUNGAL_2"/>
    <property type="match status" value="1"/>
</dbReference>
<feature type="domain" description="Zn(2)-C6 fungal-type" evidence="8">
    <location>
        <begin position="37"/>
        <end position="68"/>
    </location>
</feature>
<dbReference type="EMBL" id="KQ964253">
    <property type="protein sequence ID" value="KXJ90253.1"/>
    <property type="molecule type" value="Genomic_DNA"/>
</dbReference>
<dbReference type="FunCoup" id="A0A136IZB3">
    <property type="interactions" value="495"/>
</dbReference>
<feature type="region of interest" description="Disordered" evidence="7">
    <location>
        <begin position="1"/>
        <end position="36"/>
    </location>
</feature>
<dbReference type="InterPro" id="IPR036864">
    <property type="entry name" value="Zn2-C6_fun-type_DNA-bd_sf"/>
</dbReference>
<dbReference type="OrthoDB" id="3266505at2759"/>
<gene>
    <name evidence="9" type="ORF">Micbo1qcDRAFT_196390</name>
</gene>
<evidence type="ECO:0000256" key="6">
    <source>
        <dbReference type="ARBA" id="ARBA00023242"/>
    </source>
</evidence>
<dbReference type="CDD" id="cd12148">
    <property type="entry name" value="fungal_TF_MHR"/>
    <property type="match status" value="1"/>
</dbReference>
<dbReference type="InParanoid" id="A0A136IZB3"/>
<sequence>MPRESAGAAGKKRKSLPATLEQPEVASPSKKPKKSVACSPCHARKVKCSGGNPCSNCVQAKCPADCKYPVRDLKVTVSESYIEKLLEENRQLREKSTPSTPLPAQNDQRPTTAVPPTTEQRDSARNPLLDDRGWFYRLGSSGSMPVHIGEAADTAFATRLRQAMAENNLKHMPRVNYVSDERLTALADGTCPWPSMPRARLYIRFAMDTVGSVYHIVRRSEIYGGLKQHYQNLPTTDTAYGYKLWALFALGEVYSCRTPASSPDNFPGLGYFSQACRILRQFRERPQFDDIEVLLLLSLYSMITNRRYNAHFLASMAVRQGTVIGLNHNIAPDLLPGRATQEHRTRVWWTAYLLERLFASKMGHSISVHENDITVSMPSQEGLPEASLGDFIDVDHVQASIRLAKLSREIITSIYNRNATQPFSQRVQKTLAELRAWVKELPSHLQIESREPGRPLMRHVKWLHLTFNQLVIVATRPVLLHVFRSHKHLWTTPTPARNLKQEIGETMLALAEACIRCARHSHQLLTDCWIDGSFAIFDYTYTQYLFSATTILAVSSLSIGRSDQEDKDSFEYAYQFIDQLKKNGNFAALEFLRHIDHIRAAMIEFLSKMGGVNPLNGQAALAEMDPGGTTTAAAIGNMSMNAMITGPASHLSHVYGSTTGGSTPVHTDYQSTMTTEMALAEPSLQEFLSQAELDLGFLDTQMHESGYQSLYVHGVPPAYEAWDPS</sequence>
<dbReference type="GO" id="GO:0005634">
    <property type="term" value="C:nucleus"/>
    <property type="evidence" value="ECO:0007669"/>
    <property type="project" value="UniProtKB-SubCell"/>
</dbReference>
<proteinExistence type="predicted"/>
<evidence type="ECO:0000313" key="9">
    <source>
        <dbReference type="EMBL" id="KXJ90253.1"/>
    </source>
</evidence>
<dbReference type="Pfam" id="PF04082">
    <property type="entry name" value="Fungal_trans"/>
    <property type="match status" value="1"/>
</dbReference>
<dbReference type="STRING" id="196109.A0A136IZB3"/>
<keyword evidence="10" id="KW-1185">Reference proteome</keyword>
<dbReference type="Gene3D" id="4.10.240.10">
    <property type="entry name" value="Zn(2)-C6 fungal-type DNA-binding domain"/>
    <property type="match status" value="1"/>
</dbReference>
<dbReference type="AlphaFoldDB" id="A0A136IZB3"/>
<dbReference type="GO" id="GO:0045944">
    <property type="term" value="P:positive regulation of transcription by RNA polymerase II"/>
    <property type="evidence" value="ECO:0007669"/>
    <property type="project" value="TreeGrafter"/>
</dbReference>
<organism evidence="9 10">
    <name type="scientific">Microdochium bolleyi</name>
    <dbReference type="NCBI Taxonomy" id="196109"/>
    <lineage>
        <taxon>Eukaryota</taxon>
        <taxon>Fungi</taxon>
        <taxon>Dikarya</taxon>
        <taxon>Ascomycota</taxon>
        <taxon>Pezizomycotina</taxon>
        <taxon>Sordariomycetes</taxon>
        <taxon>Xylariomycetidae</taxon>
        <taxon>Xylariales</taxon>
        <taxon>Microdochiaceae</taxon>
        <taxon>Microdochium</taxon>
    </lineage>
</organism>
<keyword evidence="4" id="KW-0238">DNA-binding</keyword>
<dbReference type="GO" id="GO:0006351">
    <property type="term" value="P:DNA-templated transcription"/>
    <property type="evidence" value="ECO:0007669"/>
    <property type="project" value="InterPro"/>
</dbReference>
<dbReference type="PANTHER" id="PTHR47540">
    <property type="entry name" value="THIAMINE REPRESSIBLE GENES REGULATORY PROTEIN THI5"/>
    <property type="match status" value="1"/>
</dbReference>
<dbReference type="InterPro" id="IPR051711">
    <property type="entry name" value="Stress_Response_Reg"/>
</dbReference>
<dbReference type="CDD" id="cd00067">
    <property type="entry name" value="GAL4"/>
    <property type="match status" value="1"/>
</dbReference>
<name>A0A136IZB3_9PEZI</name>
<dbReference type="GO" id="GO:0043565">
    <property type="term" value="F:sequence-specific DNA binding"/>
    <property type="evidence" value="ECO:0007669"/>
    <property type="project" value="TreeGrafter"/>
</dbReference>
<keyword evidence="2" id="KW-0479">Metal-binding</keyword>
<evidence type="ECO:0000313" key="10">
    <source>
        <dbReference type="Proteomes" id="UP000070501"/>
    </source>
</evidence>
<dbReference type="InterPro" id="IPR007219">
    <property type="entry name" value="XnlR_reg_dom"/>
</dbReference>
<dbReference type="SMART" id="SM00906">
    <property type="entry name" value="Fungal_trans"/>
    <property type="match status" value="1"/>
</dbReference>
<dbReference type="GO" id="GO:0000981">
    <property type="term" value="F:DNA-binding transcription factor activity, RNA polymerase II-specific"/>
    <property type="evidence" value="ECO:0007669"/>
    <property type="project" value="InterPro"/>
</dbReference>
<dbReference type="Pfam" id="PF00172">
    <property type="entry name" value="Zn_clus"/>
    <property type="match status" value="1"/>
</dbReference>
<keyword evidence="3" id="KW-0805">Transcription regulation</keyword>
<dbReference type="InterPro" id="IPR001138">
    <property type="entry name" value="Zn2Cys6_DnaBD"/>
</dbReference>
<feature type="compositionally biased region" description="Polar residues" evidence="7">
    <location>
        <begin position="97"/>
        <end position="118"/>
    </location>
</feature>
<dbReference type="Proteomes" id="UP000070501">
    <property type="component" value="Unassembled WGS sequence"/>
</dbReference>
<evidence type="ECO:0000256" key="1">
    <source>
        <dbReference type="ARBA" id="ARBA00004123"/>
    </source>
</evidence>
<reference evidence="10" key="1">
    <citation type="submission" date="2016-02" db="EMBL/GenBank/DDBJ databases">
        <title>Draft genome sequence of Microdochium bolleyi, a fungal endophyte of beachgrass.</title>
        <authorList>
            <consortium name="DOE Joint Genome Institute"/>
            <person name="David A.S."/>
            <person name="May G."/>
            <person name="Haridas S."/>
            <person name="Lim J."/>
            <person name="Wang M."/>
            <person name="Labutti K."/>
            <person name="Lipzen A."/>
            <person name="Barry K."/>
            <person name="Grigoriev I.V."/>
        </authorList>
    </citation>
    <scope>NUCLEOTIDE SEQUENCE [LARGE SCALE GENOMIC DNA]</scope>
    <source>
        <strain evidence="10">J235TASD1</strain>
    </source>
</reference>
<comment type="subcellular location">
    <subcellularLocation>
        <location evidence="1">Nucleus</location>
    </subcellularLocation>
</comment>
<feature type="region of interest" description="Disordered" evidence="7">
    <location>
        <begin position="88"/>
        <end position="126"/>
    </location>
</feature>
<feature type="compositionally biased region" description="Low complexity" evidence="7">
    <location>
        <begin position="23"/>
        <end position="36"/>
    </location>
</feature>
<evidence type="ECO:0000256" key="5">
    <source>
        <dbReference type="ARBA" id="ARBA00023163"/>
    </source>
</evidence>
<evidence type="ECO:0000256" key="7">
    <source>
        <dbReference type="SAM" id="MobiDB-lite"/>
    </source>
</evidence>